<keyword evidence="3 7" id="KW-0479">Metal-binding</keyword>
<proteinExistence type="inferred from homology"/>
<dbReference type="GO" id="GO:0004427">
    <property type="term" value="F:inorganic diphosphate phosphatase activity"/>
    <property type="evidence" value="ECO:0007669"/>
    <property type="project" value="UniProtKB-UniRule"/>
</dbReference>
<dbReference type="InterPro" id="IPR008162">
    <property type="entry name" value="Pyrophosphatase"/>
</dbReference>
<keyword evidence="4 7" id="KW-0378">Hydrolase</keyword>
<dbReference type="Pfam" id="PF00719">
    <property type="entry name" value="Pyrophosphatase"/>
    <property type="match status" value="1"/>
</dbReference>
<dbReference type="FunFam" id="3.90.80.10:FF:000003">
    <property type="entry name" value="Inorganic pyrophosphatase"/>
    <property type="match status" value="1"/>
</dbReference>
<dbReference type="EMBL" id="ABCA03000036">
    <property type="protein sequence ID" value="EDS01550.1"/>
    <property type="molecule type" value="Genomic_DNA"/>
</dbReference>
<dbReference type="Proteomes" id="UP000005326">
    <property type="component" value="Unassembled WGS sequence"/>
</dbReference>
<comment type="subcellular location">
    <subcellularLocation>
        <location evidence="7">Cytoplasm</location>
    </subcellularLocation>
</comment>
<dbReference type="AlphaFoldDB" id="B0MLD6"/>
<feature type="binding site" evidence="7">
    <location>
        <position position="147"/>
    </location>
    <ligand>
        <name>substrate</name>
    </ligand>
</feature>
<keyword evidence="5 7" id="KW-0460">Magnesium</keyword>
<evidence type="ECO:0000313" key="8">
    <source>
        <dbReference type="EMBL" id="EDS01550.1"/>
    </source>
</evidence>
<feature type="binding site" evidence="7">
    <location>
        <position position="73"/>
    </location>
    <ligand>
        <name>Mg(2+)</name>
        <dbReference type="ChEBI" id="CHEBI:18420"/>
        <label>1</label>
    </ligand>
</feature>
<feature type="binding site" evidence="7">
    <location>
        <position position="78"/>
    </location>
    <ligand>
        <name>Mg(2+)</name>
        <dbReference type="ChEBI" id="CHEBI:18420"/>
        <label>1</label>
    </ligand>
</feature>
<dbReference type="SUPFAM" id="SSF50324">
    <property type="entry name" value="Inorganic pyrophosphatase"/>
    <property type="match status" value="1"/>
</dbReference>
<feature type="binding site" evidence="7">
    <location>
        <position position="63"/>
    </location>
    <ligand>
        <name>substrate</name>
    </ligand>
</feature>
<evidence type="ECO:0000256" key="7">
    <source>
        <dbReference type="HAMAP-Rule" id="MF_00209"/>
    </source>
</evidence>
<comment type="subunit">
    <text evidence="7">Homohexamer.</text>
</comment>
<dbReference type="Gene3D" id="3.90.80.10">
    <property type="entry name" value="Inorganic pyrophosphatase"/>
    <property type="match status" value="1"/>
</dbReference>
<dbReference type="CDD" id="cd00412">
    <property type="entry name" value="pyrophosphatase"/>
    <property type="match status" value="1"/>
</dbReference>
<evidence type="ECO:0000256" key="3">
    <source>
        <dbReference type="ARBA" id="ARBA00022723"/>
    </source>
</evidence>
<gene>
    <name evidence="7 8" type="primary">ppa</name>
    <name evidence="8" type="ORF">EUBSIR_00625</name>
</gene>
<dbReference type="EC" id="3.6.1.1" evidence="7"/>
<comment type="similarity">
    <text evidence="7">Belongs to the PPase family.</text>
</comment>
<reference evidence="8" key="1">
    <citation type="submission" date="2007-10" db="EMBL/GenBank/DDBJ databases">
        <authorList>
            <person name="Fulton L."/>
            <person name="Clifton S."/>
            <person name="Fulton B."/>
            <person name="Xu J."/>
            <person name="Minx P."/>
            <person name="Pepin K.H."/>
            <person name="Johnson M."/>
            <person name="Thiruvilangam P."/>
            <person name="Bhonagiri V."/>
            <person name="Nash W.E."/>
            <person name="Mardis E.R."/>
            <person name="Wilson R.K."/>
        </authorList>
    </citation>
    <scope>NUCLEOTIDE SEQUENCE [LARGE SCALE GENOMIC DNA]</scope>
    <source>
        <strain evidence="8">DSM 15702</strain>
    </source>
</reference>
<feature type="binding site" evidence="7">
    <location>
        <position position="37"/>
    </location>
    <ligand>
        <name>substrate</name>
    </ligand>
</feature>
<accession>B0MLD6</accession>
<keyword evidence="9" id="KW-1185">Reference proteome</keyword>
<reference evidence="8" key="2">
    <citation type="submission" date="2014-06" db="EMBL/GenBank/DDBJ databases">
        <title>Draft genome sequence of Eubacterium siraeum (DSM 15702).</title>
        <authorList>
            <person name="Sudarsanam P."/>
            <person name="Ley R."/>
            <person name="Guruge J."/>
            <person name="Turnbaugh P.J."/>
            <person name="Mahowald M."/>
            <person name="Liep D."/>
            <person name="Gordon J."/>
        </authorList>
    </citation>
    <scope>NUCLEOTIDE SEQUENCE</scope>
    <source>
        <strain evidence="8">DSM 15702</strain>
    </source>
</reference>
<dbReference type="GO" id="GO:0005737">
    <property type="term" value="C:cytoplasm"/>
    <property type="evidence" value="ECO:0007669"/>
    <property type="project" value="UniProtKB-SubCell"/>
</dbReference>
<protein>
    <recommendedName>
        <fullName evidence="7">Inorganic pyrophosphatase</fullName>
        <ecNumber evidence="7">3.6.1.1</ecNumber>
    </recommendedName>
    <alternativeName>
        <fullName evidence="7">Pyrophosphate phospho-hydrolase</fullName>
        <shortName evidence="7">PPase</shortName>
    </alternativeName>
</protein>
<evidence type="ECO:0000256" key="1">
    <source>
        <dbReference type="ARBA" id="ARBA00001946"/>
    </source>
</evidence>
<feature type="binding site" evidence="7">
    <location>
        <position position="51"/>
    </location>
    <ligand>
        <name>substrate</name>
    </ligand>
</feature>
<feature type="binding site" evidence="7">
    <location>
        <position position="110"/>
    </location>
    <ligand>
        <name>Mg(2+)</name>
        <dbReference type="ChEBI" id="CHEBI:18420"/>
        <label>1</label>
    </ligand>
</feature>
<dbReference type="GO" id="GO:0000287">
    <property type="term" value="F:magnesium ion binding"/>
    <property type="evidence" value="ECO:0007669"/>
    <property type="project" value="UniProtKB-UniRule"/>
</dbReference>
<comment type="cofactor">
    <cofactor evidence="1 7">
        <name>Mg(2+)</name>
        <dbReference type="ChEBI" id="CHEBI:18420"/>
    </cofactor>
</comment>
<feature type="binding site" evidence="7">
    <location>
        <position position="78"/>
    </location>
    <ligand>
        <name>Mg(2+)</name>
        <dbReference type="ChEBI" id="CHEBI:18420"/>
        <label>2</label>
    </ligand>
</feature>
<evidence type="ECO:0000256" key="6">
    <source>
        <dbReference type="ARBA" id="ARBA00047820"/>
    </source>
</evidence>
<evidence type="ECO:0000256" key="2">
    <source>
        <dbReference type="ARBA" id="ARBA00022490"/>
    </source>
</evidence>
<evidence type="ECO:0000256" key="4">
    <source>
        <dbReference type="ARBA" id="ARBA00022801"/>
    </source>
</evidence>
<keyword evidence="2 7" id="KW-0963">Cytoplasm</keyword>
<sequence>MLRKVNFMNIWHDIDNERVTPNDFLAVIEISKGSKSKYELDKKTGVLILDRILYTSTHYPANYGFIPKTLADDGDPLDVLVLCNEPLVPLVLVQCYPIGVINMIDNGKMDQKIIAIPFEDPNYNSYRSIEGLPSHIFDEMLHFFKVYKQLEGKETAVNEVMGHKAAVEIIKECIANYDEVYGEKYNNIDTGK</sequence>
<dbReference type="GO" id="GO:0006796">
    <property type="term" value="P:phosphate-containing compound metabolic process"/>
    <property type="evidence" value="ECO:0007669"/>
    <property type="project" value="InterPro"/>
</dbReference>
<comment type="caution">
    <text evidence="8">The sequence shown here is derived from an EMBL/GenBank/DDBJ whole genome shotgun (WGS) entry which is preliminary data.</text>
</comment>
<dbReference type="InterPro" id="IPR036649">
    <property type="entry name" value="Pyrophosphatase_sf"/>
</dbReference>
<comment type="catalytic activity">
    <reaction evidence="6 7">
        <text>diphosphate + H2O = 2 phosphate + H(+)</text>
        <dbReference type="Rhea" id="RHEA:24576"/>
        <dbReference type="ChEBI" id="CHEBI:15377"/>
        <dbReference type="ChEBI" id="CHEBI:15378"/>
        <dbReference type="ChEBI" id="CHEBI:33019"/>
        <dbReference type="ChEBI" id="CHEBI:43474"/>
        <dbReference type="EC" id="3.6.1.1"/>
    </reaction>
</comment>
<dbReference type="PROSITE" id="PS00387">
    <property type="entry name" value="PPASE"/>
    <property type="match status" value="1"/>
</dbReference>
<evidence type="ECO:0000313" key="9">
    <source>
        <dbReference type="Proteomes" id="UP000005326"/>
    </source>
</evidence>
<dbReference type="PANTHER" id="PTHR10286">
    <property type="entry name" value="INORGANIC PYROPHOSPHATASE"/>
    <property type="match status" value="1"/>
</dbReference>
<dbReference type="HAMAP" id="MF_00209">
    <property type="entry name" value="Inorganic_PPase"/>
    <property type="match status" value="1"/>
</dbReference>
<evidence type="ECO:0000256" key="5">
    <source>
        <dbReference type="ARBA" id="ARBA00022842"/>
    </source>
</evidence>
<organism evidence="8 9">
    <name type="scientific">[Eubacterium] siraeum DSM 15702</name>
    <dbReference type="NCBI Taxonomy" id="428128"/>
    <lineage>
        <taxon>Bacteria</taxon>
        <taxon>Bacillati</taxon>
        <taxon>Bacillota</taxon>
        <taxon>Clostridia</taxon>
        <taxon>Eubacteriales</taxon>
        <taxon>Oscillospiraceae</taxon>
        <taxon>Oscillospiraceae incertae sedis</taxon>
    </lineage>
</organism>
<comment type="function">
    <text evidence="7">Catalyzes the hydrolysis of inorganic pyrophosphate (PPi) forming two phosphate ions.</text>
</comment>
<name>B0MLD6_9FIRM</name>